<comment type="caution">
    <text evidence="1">The sequence shown here is derived from an EMBL/GenBank/DDBJ whole genome shotgun (WGS) entry which is preliminary data.</text>
</comment>
<reference evidence="1 2" key="1">
    <citation type="submission" date="2018-09" db="EMBL/GenBank/DDBJ databases">
        <title>Characterization of the phylogenetic diversity of five novel species belonging to the genus Bifidobacterium.</title>
        <authorList>
            <person name="Lugli G.A."/>
            <person name="Duranti S."/>
            <person name="Milani C."/>
        </authorList>
    </citation>
    <scope>NUCLEOTIDE SEQUENCE [LARGE SCALE GENOMIC DNA]</scope>
    <source>
        <strain evidence="1 2">2028B</strain>
    </source>
</reference>
<name>A0A430FIQ2_9BIFI</name>
<proteinExistence type="predicted"/>
<dbReference type="AlphaFoldDB" id="A0A430FIQ2"/>
<organism evidence="1 2">
    <name type="scientific">Bifidobacterium callimiconis</name>
    <dbReference type="NCBI Taxonomy" id="2306973"/>
    <lineage>
        <taxon>Bacteria</taxon>
        <taxon>Bacillati</taxon>
        <taxon>Actinomycetota</taxon>
        <taxon>Actinomycetes</taxon>
        <taxon>Bifidobacteriales</taxon>
        <taxon>Bifidobacteriaceae</taxon>
        <taxon>Bifidobacterium</taxon>
    </lineage>
</organism>
<dbReference type="EMBL" id="QXGJ01000001">
    <property type="protein sequence ID" value="RSX52652.1"/>
    <property type="molecule type" value="Genomic_DNA"/>
</dbReference>
<accession>A0A430FIQ2</accession>
<dbReference type="RefSeq" id="WP_126029299.1">
    <property type="nucleotide sequence ID" value="NZ_QXGJ01000001.1"/>
</dbReference>
<protein>
    <submittedName>
        <fullName evidence="1">Uncharacterized protein</fullName>
    </submittedName>
</protein>
<keyword evidence="2" id="KW-1185">Reference proteome</keyword>
<gene>
    <name evidence="1" type="ORF">D2E23_0380</name>
</gene>
<dbReference type="Proteomes" id="UP000288607">
    <property type="component" value="Unassembled WGS sequence"/>
</dbReference>
<dbReference type="OrthoDB" id="3232279at2"/>
<sequence length="129" mass="13913">MTPALTGVDPSDMILGGLSTALPGIRFGWDMPDGQQAKTLLTLDPGSMTTPASQYMTLTFSCYAFQPDGTTDTPTAMRMFRQCTRWLLAHRKTSPLIDASLQAGPTINHDTRLGVDYAYGAVLLTVAAR</sequence>
<evidence type="ECO:0000313" key="2">
    <source>
        <dbReference type="Proteomes" id="UP000288607"/>
    </source>
</evidence>
<evidence type="ECO:0000313" key="1">
    <source>
        <dbReference type="EMBL" id="RSX52652.1"/>
    </source>
</evidence>